<dbReference type="GO" id="GO:0003700">
    <property type="term" value="F:DNA-binding transcription factor activity"/>
    <property type="evidence" value="ECO:0007669"/>
    <property type="project" value="InterPro"/>
</dbReference>
<sequence>MATGDRASQVVENRLLARLKLRQLKLLITVGEQRNILRAATLLNVAQPAATKMIRDLEATLGMQLFERSSRGVTPTLYGEVIIRHAKLILAQVRHASEELLSLREGTTGKIAVGTLLAASPSLLPRSIVALKRERPGITVSVVEGTNDKLMPMLRVGDLDLVVGRLPEYREREGLVQEVLYDEPVSIVVRKGHPLTDLPVVKLADLQAQEWIMPPPETSLRRQLEQSFRKARLELPTRAVESVSILANFTILKETDMVAALPYQVVDSQPDLVRLPVNFDIGYGAIGVTLRQGQDRSPATNYFLAVLKRVAEESVAGHTGGN</sequence>
<dbReference type="EMBL" id="FZOS01000003">
    <property type="protein sequence ID" value="SNS24389.1"/>
    <property type="molecule type" value="Genomic_DNA"/>
</dbReference>
<dbReference type="SUPFAM" id="SSF53850">
    <property type="entry name" value="Periplasmic binding protein-like II"/>
    <property type="match status" value="1"/>
</dbReference>
<evidence type="ECO:0000313" key="7">
    <source>
        <dbReference type="Proteomes" id="UP000198281"/>
    </source>
</evidence>
<evidence type="ECO:0000259" key="5">
    <source>
        <dbReference type="PROSITE" id="PS50931"/>
    </source>
</evidence>
<evidence type="ECO:0000256" key="4">
    <source>
        <dbReference type="ARBA" id="ARBA00023163"/>
    </source>
</evidence>
<accession>A0A239CWU2</accession>
<dbReference type="Gene3D" id="3.40.190.290">
    <property type="match status" value="1"/>
</dbReference>
<dbReference type="InterPro" id="IPR036388">
    <property type="entry name" value="WH-like_DNA-bd_sf"/>
</dbReference>
<feature type="domain" description="HTH lysR-type" evidence="5">
    <location>
        <begin position="19"/>
        <end position="76"/>
    </location>
</feature>
<keyword evidence="4" id="KW-0804">Transcription</keyword>
<dbReference type="GO" id="GO:0005829">
    <property type="term" value="C:cytosol"/>
    <property type="evidence" value="ECO:0007669"/>
    <property type="project" value="TreeGrafter"/>
</dbReference>
<keyword evidence="7" id="KW-1185">Reference proteome</keyword>
<dbReference type="Pfam" id="PF00126">
    <property type="entry name" value="HTH_1"/>
    <property type="match status" value="1"/>
</dbReference>
<dbReference type="GO" id="GO:0003677">
    <property type="term" value="F:DNA binding"/>
    <property type="evidence" value="ECO:0007669"/>
    <property type="project" value="UniProtKB-KW"/>
</dbReference>
<reference evidence="7" key="1">
    <citation type="submission" date="2017-06" db="EMBL/GenBank/DDBJ databases">
        <authorList>
            <person name="Varghese N."/>
            <person name="Submissions S."/>
        </authorList>
    </citation>
    <scope>NUCLEOTIDE SEQUENCE [LARGE SCALE GENOMIC DNA]</scope>
    <source>
        <strain evidence="7">LNB2</strain>
    </source>
</reference>
<evidence type="ECO:0000256" key="3">
    <source>
        <dbReference type="ARBA" id="ARBA00023125"/>
    </source>
</evidence>
<dbReference type="PANTHER" id="PTHR30419:SF8">
    <property type="entry name" value="NITROGEN ASSIMILATION TRANSCRIPTIONAL ACTIVATOR-RELATED"/>
    <property type="match status" value="1"/>
</dbReference>
<dbReference type="InterPro" id="IPR036390">
    <property type="entry name" value="WH_DNA-bd_sf"/>
</dbReference>
<dbReference type="InterPro" id="IPR000847">
    <property type="entry name" value="LysR_HTH_N"/>
</dbReference>
<name>A0A239CWU2_9SPHN</name>
<dbReference type="PRINTS" id="PR00039">
    <property type="entry name" value="HTHLYSR"/>
</dbReference>
<dbReference type="InterPro" id="IPR005119">
    <property type="entry name" value="LysR_subst-bd"/>
</dbReference>
<dbReference type="FunFam" id="1.10.10.10:FF:000001">
    <property type="entry name" value="LysR family transcriptional regulator"/>
    <property type="match status" value="1"/>
</dbReference>
<gene>
    <name evidence="6" type="ORF">SAMN06295912_10380</name>
</gene>
<keyword evidence="3" id="KW-0238">DNA-binding</keyword>
<dbReference type="OrthoDB" id="9806538at2"/>
<proteinExistence type="inferred from homology"/>
<keyword evidence="2" id="KW-0805">Transcription regulation</keyword>
<protein>
    <submittedName>
        <fullName evidence="6">Transcriptional regulator, LysR family</fullName>
    </submittedName>
</protein>
<comment type="similarity">
    <text evidence="1">Belongs to the LysR transcriptional regulatory family.</text>
</comment>
<organism evidence="6 7">
    <name type="scientific">Edaphosphingomonas laterariae</name>
    <dbReference type="NCBI Taxonomy" id="861865"/>
    <lineage>
        <taxon>Bacteria</taxon>
        <taxon>Pseudomonadati</taxon>
        <taxon>Pseudomonadota</taxon>
        <taxon>Alphaproteobacteria</taxon>
        <taxon>Sphingomonadales</taxon>
        <taxon>Rhizorhabdaceae</taxon>
        <taxon>Edaphosphingomonas</taxon>
    </lineage>
</organism>
<evidence type="ECO:0000256" key="1">
    <source>
        <dbReference type="ARBA" id="ARBA00009437"/>
    </source>
</evidence>
<dbReference type="InterPro" id="IPR050950">
    <property type="entry name" value="HTH-type_LysR_regulators"/>
</dbReference>
<dbReference type="Gene3D" id="1.10.10.10">
    <property type="entry name" value="Winged helix-like DNA-binding domain superfamily/Winged helix DNA-binding domain"/>
    <property type="match status" value="1"/>
</dbReference>
<dbReference type="AlphaFoldDB" id="A0A239CWU2"/>
<dbReference type="PANTHER" id="PTHR30419">
    <property type="entry name" value="HTH-TYPE TRANSCRIPTIONAL REGULATOR YBHD"/>
    <property type="match status" value="1"/>
</dbReference>
<dbReference type="Proteomes" id="UP000198281">
    <property type="component" value="Unassembled WGS sequence"/>
</dbReference>
<dbReference type="SUPFAM" id="SSF46785">
    <property type="entry name" value="Winged helix' DNA-binding domain"/>
    <property type="match status" value="1"/>
</dbReference>
<dbReference type="PROSITE" id="PS50931">
    <property type="entry name" value="HTH_LYSR"/>
    <property type="match status" value="1"/>
</dbReference>
<dbReference type="Pfam" id="PF03466">
    <property type="entry name" value="LysR_substrate"/>
    <property type="match status" value="1"/>
</dbReference>
<evidence type="ECO:0000256" key="2">
    <source>
        <dbReference type="ARBA" id="ARBA00023015"/>
    </source>
</evidence>
<evidence type="ECO:0000313" key="6">
    <source>
        <dbReference type="EMBL" id="SNS24389.1"/>
    </source>
</evidence>